<dbReference type="PROSITE" id="PS50089">
    <property type="entry name" value="ZF_RING_2"/>
    <property type="match status" value="1"/>
</dbReference>
<dbReference type="Proteomes" id="UP001161247">
    <property type="component" value="Chromosome 4"/>
</dbReference>
<evidence type="ECO:0000256" key="6">
    <source>
        <dbReference type="SAM" id="MobiDB-lite"/>
    </source>
</evidence>
<dbReference type="PANTHER" id="PTHR46405">
    <property type="entry name" value="OS05G0141500 PROTEIN"/>
    <property type="match status" value="1"/>
</dbReference>
<evidence type="ECO:0000256" key="1">
    <source>
        <dbReference type="ARBA" id="ARBA00022723"/>
    </source>
</evidence>
<feature type="compositionally biased region" description="Polar residues" evidence="6">
    <location>
        <begin position="25"/>
        <end position="38"/>
    </location>
</feature>
<sequence>MAGSKKGKSSNKKREDKSKPKESNSKLSSHQESSSTAENVVPAEGGDEPIEEVMWGKSPDAKTEELAMRLEMKVKELEAQVEEKKKRRELLSELLKQQKIEIGSAHINSMLKMRLRSREMSDALDFLERRTSDLEVQNQRLRAELSACKVNGIELERKLKAGIKKEKGMINQIEALEGMNDSVKNEIHEMIEMNLQLDKQLHVTKEASNELEVRVKQKLKELEEAKDLLKEEKRLLRIATETREEMVATLQQEIEAERKQVEHEWITLYHEFSILEETYGFQGESSFSSSSSSSHDGLKTFPDRIWDDDCDIPIHRRCIMCLKRETGILFIPCGHLVICIECRERIANECPCCKENIQEKVHLFLKASFQGMWLSGCIGFGG</sequence>
<organism evidence="8 9">
    <name type="scientific">Oldenlandia corymbosa var. corymbosa</name>
    <dbReference type="NCBI Taxonomy" id="529605"/>
    <lineage>
        <taxon>Eukaryota</taxon>
        <taxon>Viridiplantae</taxon>
        <taxon>Streptophyta</taxon>
        <taxon>Embryophyta</taxon>
        <taxon>Tracheophyta</taxon>
        <taxon>Spermatophyta</taxon>
        <taxon>Magnoliopsida</taxon>
        <taxon>eudicotyledons</taxon>
        <taxon>Gunneridae</taxon>
        <taxon>Pentapetalae</taxon>
        <taxon>asterids</taxon>
        <taxon>lamiids</taxon>
        <taxon>Gentianales</taxon>
        <taxon>Rubiaceae</taxon>
        <taxon>Rubioideae</taxon>
        <taxon>Spermacoceae</taxon>
        <taxon>Hedyotis-Oldenlandia complex</taxon>
        <taxon>Oldenlandia</taxon>
    </lineage>
</organism>
<proteinExistence type="predicted"/>
<dbReference type="AlphaFoldDB" id="A0AAV1D6V3"/>
<dbReference type="InterPro" id="IPR046934">
    <property type="entry name" value="PIR2-like"/>
</dbReference>
<keyword evidence="1" id="KW-0479">Metal-binding</keyword>
<keyword evidence="5" id="KW-0175">Coiled coil</keyword>
<reference evidence="8" key="1">
    <citation type="submission" date="2023-03" db="EMBL/GenBank/DDBJ databases">
        <authorList>
            <person name="Julca I."/>
        </authorList>
    </citation>
    <scope>NUCLEOTIDE SEQUENCE</scope>
</reference>
<keyword evidence="9" id="KW-1185">Reference proteome</keyword>
<keyword evidence="2 4" id="KW-0863">Zinc-finger</keyword>
<evidence type="ECO:0000256" key="3">
    <source>
        <dbReference type="ARBA" id="ARBA00022833"/>
    </source>
</evidence>
<dbReference type="GO" id="GO:0008270">
    <property type="term" value="F:zinc ion binding"/>
    <property type="evidence" value="ECO:0007669"/>
    <property type="project" value="UniProtKB-KW"/>
</dbReference>
<dbReference type="InterPro" id="IPR013083">
    <property type="entry name" value="Znf_RING/FYVE/PHD"/>
</dbReference>
<dbReference type="Gene3D" id="3.30.40.10">
    <property type="entry name" value="Zinc/RING finger domain, C3HC4 (zinc finger)"/>
    <property type="match status" value="1"/>
</dbReference>
<gene>
    <name evidence="8" type="ORF">OLC1_LOCUS11875</name>
</gene>
<dbReference type="Pfam" id="PF13920">
    <property type="entry name" value="zf-C3HC4_3"/>
    <property type="match status" value="1"/>
</dbReference>
<feature type="region of interest" description="Disordered" evidence="6">
    <location>
        <begin position="1"/>
        <end position="59"/>
    </location>
</feature>
<dbReference type="FunFam" id="1.10.1170.10:FF:000002">
    <property type="entry name" value="Baculoviral IAP repeat containing 7"/>
    <property type="match status" value="1"/>
</dbReference>
<feature type="domain" description="RING-type" evidence="7">
    <location>
        <begin position="318"/>
        <end position="354"/>
    </location>
</feature>
<name>A0AAV1D6V3_OLDCO</name>
<feature type="coiled-coil region" evidence="5">
    <location>
        <begin position="60"/>
        <end position="144"/>
    </location>
</feature>
<feature type="coiled-coil region" evidence="5">
    <location>
        <begin position="173"/>
        <end position="242"/>
    </location>
</feature>
<evidence type="ECO:0000313" key="8">
    <source>
        <dbReference type="EMBL" id="CAI9102542.1"/>
    </source>
</evidence>
<evidence type="ECO:0000313" key="9">
    <source>
        <dbReference type="Proteomes" id="UP001161247"/>
    </source>
</evidence>
<accession>A0AAV1D6V3</accession>
<evidence type="ECO:0000256" key="2">
    <source>
        <dbReference type="ARBA" id="ARBA00022771"/>
    </source>
</evidence>
<feature type="compositionally biased region" description="Basic and acidic residues" evidence="6">
    <location>
        <begin position="12"/>
        <end position="24"/>
    </location>
</feature>
<feature type="compositionally biased region" description="Basic residues" evidence="6">
    <location>
        <begin position="1"/>
        <end position="11"/>
    </location>
</feature>
<evidence type="ECO:0000256" key="5">
    <source>
        <dbReference type="SAM" id="Coils"/>
    </source>
</evidence>
<dbReference type="SUPFAM" id="SSF57850">
    <property type="entry name" value="RING/U-box"/>
    <property type="match status" value="1"/>
</dbReference>
<evidence type="ECO:0000259" key="7">
    <source>
        <dbReference type="PROSITE" id="PS50089"/>
    </source>
</evidence>
<protein>
    <submittedName>
        <fullName evidence="8">OLC1v1000826C1</fullName>
    </submittedName>
</protein>
<dbReference type="PANTHER" id="PTHR46405:SF3">
    <property type="entry name" value="RING_U-BOX SUPERFAMILY PROTEIN"/>
    <property type="match status" value="1"/>
</dbReference>
<dbReference type="EMBL" id="OX459121">
    <property type="protein sequence ID" value="CAI9102542.1"/>
    <property type="molecule type" value="Genomic_DNA"/>
</dbReference>
<evidence type="ECO:0000256" key="4">
    <source>
        <dbReference type="PROSITE-ProRule" id="PRU00175"/>
    </source>
</evidence>
<dbReference type="InterPro" id="IPR001841">
    <property type="entry name" value="Znf_RING"/>
</dbReference>
<keyword evidence="3" id="KW-0862">Zinc</keyword>